<feature type="region of interest" description="Disordered" evidence="6">
    <location>
        <begin position="715"/>
        <end position="757"/>
    </location>
</feature>
<dbReference type="CDD" id="cd01562">
    <property type="entry name" value="Thr-dehyd"/>
    <property type="match status" value="1"/>
</dbReference>
<keyword evidence="2" id="KW-0663">Pyridoxal phosphate</keyword>
<sequence>MNFAAQFIYANYIRDGSPNRVGFSDSDENDPFWQRWDSTDSSPIHCTPLDTEGFPTRALAVDVPPQHPKEPNTPTAASPAVTPAVAPSAPRVAPLPVLLHPCSALLLSPQGQLTTPATTSSLHHLPSPRARISTKSSRATSKPLSVPKSNAISNPCCPPPPSETAPPPPRASSPALSRSTVVAKAPLSHVPAPVIPSPDPGNRFLLPAFHVLICLLLRLVLSFILFFLPSEAQRLGSTKQGCSTSSKTTYNKDAPVCNGVAGLRPTLIHPERLKDFGIEEEECLNGEVKTKETKVVGVPEIQLMDPPKTNKKRGSESKAITPPKPEYLRFDDISAAAFKIQMRMQKTPCMYSRLSKQYGMEIFLKKEHLHYTGSVKERGVLYMLTSLSQEQQKKGVIVATDCSFSMAVAHHAVELRIPVFVIMPASCAQPHLRMYRDYGAMVISYGSTARDSLNHARHLAKENGYLYLEEDDSAVYLAGLGTVGMEIYEQVPKLDAVIVPAGGQCSLLVGTAAAIKHLNSRITVIGVEPEGFPLLLQSLKTGSPVTRELYSTPNKKLYGDLFEHSMGTHTFQLAKTFVDKVISVREEDSLVAMLRFQEFEHSTVDTEGAMGLAAILAGQLPELKGKRVAVLVSSANMEFDLIRQCVDRALVLDDRVNKFTVQLADFPGDMAKLLDILAREDIKWSVWWRPEIRHRALSSAGHCLSAIPHYAGWTGDQHTSRPRHGSLSEHAHTRTKHARACTHARHLQTHTHTHTHN</sequence>
<dbReference type="InterPro" id="IPR036052">
    <property type="entry name" value="TrpB-like_PALP_sf"/>
</dbReference>
<feature type="compositionally biased region" description="Basic residues" evidence="6">
    <location>
        <begin position="733"/>
        <end position="757"/>
    </location>
</feature>
<feature type="compositionally biased region" description="Pro residues" evidence="6">
    <location>
        <begin position="156"/>
        <end position="171"/>
    </location>
</feature>
<dbReference type="Ensembl" id="ENSOMYT00000028215.2">
    <property type="protein sequence ID" value="ENSOMYP00000025784.2"/>
    <property type="gene ID" value="ENSOMYG00000012186.2"/>
</dbReference>
<dbReference type="SUPFAM" id="SSF53686">
    <property type="entry name" value="Tryptophan synthase beta subunit-like PLP-dependent enzymes"/>
    <property type="match status" value="1"/>
</dbReference>
<keyword evidence="9" id="KW-1185">Reference proteome</keyword>
<evidence type="ECO:0000256" key="6">
    <source>
        <dbReference type="SAM" id="MobiDB-lite"/>
    </source>
</evidence>
<dbReference type="PANTHER" id="PTHR48078:SF19">
    <property type="entry name" value="ACT DOMAIN-CONTAINING PROTEIN"/>
    <property type="match status" value="1"/>
</dbReference>
<dbReference type="PANTHER" id="PTHR48078">
    <property type="entry name" value="THREONINE DEHYDRATASE, MITOCHONDRIAL-RELATED"/>
    <property type="match status" value="1"/>
</dbReference>
<dbReference type="GO" id="GO:0004794">
    <property type="term" value="F:threonine deaminase activity"/>
    <property type="evidence" value="ECO:0007669"/>
    <property type="project" value="TreeGrafter"/>
</dbReference>
<evidence type="ECO:0000256" key="4">
    <source>
        <dbReference type="ARBA" id="ARBA00041766"/>
    </source>
</evidence>
<evidence type="ECO:0000256" key="5">
    <source>
        <dbReference type="ARBA" id="ARBA00042605"/>
    </source>
</evidence>
<name>A0A8C7PQA6_ONCMY</name>
<proteinExistence type="predicted"/>
<evidence type="ECO:0000313" key="8">
    <source>
        <dbReference type="Ensembl" id="ENSOMYP00000025784.2"/>
    </source>
</evidence>
<dbReference type="GeneTree" id="ENSGT00600000084626"/>
<dbReference type="Proteomes" id="UP000694395">
    <property type="component" value="Chromosome 23"/>
</dbReference>
<accession>A0A8C7PQA6</accession>
<dbReference type="GO" id="GO:0006567">
    <property type="term" value="P:L-threonine catabolic process"/>
    <property type="evidence" value="ECO:0007669"/>
    <property type="project" value="TreeGrafter"/>
</dbReference>
<protein>
    <recommendedName>
        <fullName evidence="4">L-serine deaminase</fullName>
    </recommendedName>
    <alternativeName>
        <fullName evidence="5">L-threonine dehydratase</fullName>
    </alternativeName>
</protein>
<organism evidence="8 9">
    <name type="scientific">Oncorhynchus mykiss</name>
    <name type="common">Rainbow trout</name>
    <name type="synonym">Salmo gairdneri</name>
    <dbReference type="NCBI Taxonomy" id="8022"/>
    <lineage>
        <taxon>Eukaryota</taxon>
        <taxon>Metazoa</taxon>
        <taxon>Chordata</taxon>
        <taxon>Craniata</taxon>
        <taxon>Vertebrata</taxon>
        <taxon>Euteleostomi</taxon>
        <taxon>Actinopterygii</taxon>
        <taxon>Neopterygii</taxon>
        <taxon>Teleostei</taxon>
        <taxon>Protacanthopterygii</taxon>
        <taxon>Salmoniformes</taxon>
        <taxon>Salmonidae</taxon>
        <taxon>Salmoninae</taxon>
        <taxon>Oncorhynchus</taxon>
    </lineage>
</organism>
<dbReference type="AlphaFoldDB" id="A0A8C7PQA6"/>
<reference evidence="8" key="1">
    <citation type="submission" date="2020-07" db="EMBL/GenBank/DDBJ databases">
        <title>A long reads based de novo assembly of the rainbow trout Arlee double haploid line genome.</title>
        <authorList>
            <person name="Gao G."/>
            <person name="Palti Y."/>
        </authorList>
    </citation>
    <scope>NUCLEOTIDE SEQUENCE [LARGE SCALE GENOMIC DNA]</scope>
</reference>
<dbReference type="FunFam" id="3.40.50.1100:FF:000044">
    <property type="entry name" value="Phenylserine dehydratase"/>
    <property type="match status" value="1"/>
</dbReference>
<dbReference type="Pfam" id="PF00291">
    <property type="entry name" value="PALP"/>
    <property type="match status" value="1"/>
</dbReference>
<gene>
    <name evidence="8" type="primary">LOC110502325</name>
</gene>
<feature type="domain" description="Tryptophan synthase beta chain-like PALP" evidence="7">
    <location>
        <begin position="344"/>
        <end position="633"/>
    </location>
</feature>
<evidence type="ECO:0000259" key="7">
    <source>
        <dbReference type="Pfam" id="PF00291"/>
    </source>
</evidence>
<evidence type="ECO:0000256" key="3">
    <source>
        <dbReference type="ARBA" id="ARBA00023239"/>
    </source>
</evidence>
<reference evidence="8" key="3">
    <citation type="submission" date="2025-09" db="UniProtKB">
        <authorList>
            <consortium name="Ensembl"/>
        </authorList>
    </citation>
    <scope>IDENTIFICATION</scope>
</reference>
<evidence type="ECO:0000256" key="2">
    <source>
        <dbReference type="ARBA" id="ARBA00022898"/>
    </source>
</evidence>
<dbReference type="Gene3D" id="3.40.50.1100">
    <property type="match status" value="2"/>
</dbReference>
<dbReference type="GO" id="GO:0003941">
    <property type="term" value="F:L-serine ammonia-lyase activity"/>
    <property type="evidence" value="ECO:0007669"/>
    <property type="project" value="TreeGrafter"/>
</dbReference>
<dbReference type="GO" id="GO:0006565">
    <property type="term" value="P:L-serine catabolic process"/>
    <property type="evidence" value="ECO:0007669"/>
    <property type="project" value="TreeGrafter"/>
</dbReference>
<dbReference type="GO" id="GO:0009097">
    <property type="term" value="P:isoleucine biosynthetic process"/>
    <property type="evidence" value="ECO:0007669"/>
    <property type="project" value="TreeGrafter"/>
</dbReference>
<feature type="region of interest" description="Disordered" evidence="6">
    <location>
        <begin position="64"/>
        <end position="87"/>
    </location>
</feature>
<dbReference type="InterPro" id="IPR050147">
    <property type="entry name" value="Ser/Thr_Dehydratase"/>
</dbReference>
<keyword evidence="3" id="KW-0456">Lyase</keyword>
<feature type="compositionally biased region" description="Low complexity" evidence="6">
    <location>
        <begin position="73"/>
        <end position="87"/>
    </location>
</feature>
<comment type="cofactor">
    <cofactor evidence="1">
        <name>pyridoxal 5'-phosphate</name>
        <dbReference type="ChEBI" id="CHEBI:597326"/>
    </cofactor>
</comment>
<feature type="compositionally biased region" description="Polar residues" evidence="6">
    <location>
        <begin position="133"/>
        <end position="143"/>
    </location>
</feature>
<evidence type="ECO:0000256" key="1">
    <source>
        <dbReference type="ARBA" id="ARBA00001933"/>
    </source>
</evidence>
<reference evidence="8" key="2">
    <citation type="submission" date="2025-08" db="UniProtKB">
        <authorList>
            <consortium name="Ensembl"/>
        </authorList>
    </citation>
    <scope>IDENTIFICATION</scope>
</reference>
<feature type="region of interest" description="Disordered" evidence="6">
    <location>
        <begin position="115"/>
        <end position="178"/>
    </location>
</feature>
<evidence type="ECO:0000313" key="9">
    <source>
        <dbReference type="Proteomes" id="UP000694395"/>
    </source>
</evidence>
<dbReference type="InterPro" id="IPR001926">
    <property type="entry name" value="TrpB-like_PALP"/>
</dbReference>